<reference evidence="4" key="1">
    <citation type="journal article" date="2023" name="Mol. Phylogenet. Evol.">
        <title>Genome-scale phylogeny and comparative genomics of the fungal order Sordariales.</title>
        <authorList>
            <person name="Hensen N."/>
            <person name="Bonometti L."/>
            <person name="Westerberg I."/>
            <person name="Brannstrom I.O."/>
            <person name="Guillou S."/>
            <person name="Cros-Aarteil S."/>
            <person name="Calhoun S."/>
            <person name="Haridas S."/>
            <person name="Kuo A."/>
            <person name="Mondo S."/>
            <person name="Pangilinan J."/>
            <person name="Riley R."/>
            <person name="LaButti K."/>
            <person name="Andreopoulos B."/>
            <person name="Lipzen A."/>
            <person name="Chen C."/>
            <person name="Yan M."/>
            <person name="Daum C."/>
            <person name="Ng V."/>
            <person name="Clum A."/>
            <person name="Steindorff A."/>
            <person name="Ohm R.A."/>
            <person name="Martin F."/>
            <person name="Silar P."/>
            <person name="Natvig D.O."/>
            <person name="Lalanne C."/>
            <person name="Gautier V."/>
            <person name="Ament-Velasquez S.L."/>
            <person name="Kruys A."/>
            <person name="Hutchinson M.I."/>
            <person name="Powell A.J."/>
            <person name="Barry K."/>
            <person name="Miller A.N."/>
            <person name="Grigoriev I.V."/>
            <person name="Debuchy R."/>
            <person name="Gladieux P."/>
            <person name="Hiltunen Thoren M."/>
            <person name="Johannesson H."/>
        </authorList>
    </citation>
    <scope>NUCLEOTIDE SEQUENCE [LARGE SCALE GENOMIC DNA]</scope>
    <source>
        <strain evidence="4">CBS 284.82</strain>
    </source>
</reference>
<organism evidence="3 4">
    <name type="scientific">Parachaetomium inaequale</name>
    <dbReference type="NCBI Taxonomy" id="2588326"/>
    <lineage>
        <taxon>Eukaryota</taxon>
        <taxon>Fungi</taxon>
        <taxon>Dikarya</taxon>
        <taxon>Ascomycota</taxon>
        <taxon>Pezizomycotina</taxon>
        <taxon>Sordariomycetes</taxon>
        <taxon>Sordariomycetidae</taxon>
        <taxon>Sordariales</taxon>
        <taxon>Chaetomiaceae</taxon>
        <taxon>Parachaetomium</taxon>
    </lineage>
</organism>
<feature type="compositionally biased region" description="Polar residues" evidence="1">
    <location>
        <begin position="1"/>
        <end position="16"/>
    </location>
</feature>
<dbReference type="EMBL" id="MU854417">
    <property type="protein sequence ID" value="KAK4038845.1"/>
    <property type="molecule type" value="Genomic_DNA"/>
</dbReference>
<feature type="compositionally biased region" description="Basic and acidic residues" evidence="1">
    <location>
        <begin position="205"/>
        <end position="221"/>
    </location>
</feature>
<evidence type="ECO:0000256" key="1">
    <source>
        <dbReference type="SAM" id="MobiDB-lite"/>
    </source>
</evidence>
<evidence type="ECO:0000256" key="2">
    <source>
        <dbReference type="SAM" id="Phobius"/>
    </source>
</evidence>
<feature type="compositionally biased region" description="Pro residues" evidence="1">
    <location>
        <begin position="235"/>
        <end position="260"/>
    </location>
</feature>
<proteinExistence type="predicted"/>
<keyword evidence="2" id="KW-0472">Membrane</keyword>
<accession>A0AAN6PHV7</accession>
<dbReference type="AlphaFoldDB" id="A0AAN6PHV7"/>
<keyword evidence="2" id="KW-0812">Transmembrane</keyword>
<keyword evidence="4" id="KW-1185">Reference proteome</keyword>
<feature type="transmembrane region" description="Helical" evidence="2">
    <location>
        <begin position="311"/>
        <end position="335"/>
    </location>
</feature>
<name>A0AAN6PHV7_9PEZI</name>
<evidence type="ECO:0000313" key="4">
    <source>
        <dbReference type="Proteomes" id="UP001303115"/>
    </source>
</evidence>
<feature type="region of interest" description="Disordered" evidence="1">
    <location>
        <begin position="1"/>
        <end position="118"/>
    </location>
</feature>
<evidence type="ECO:0000313" key="3">
    <source>
        <dbReference type="EMBL" id="KAK4038845.1"/>
    </source>
</evidence>
<gene>
    <name evidence="3" type="ORF">C8A01DRAFT_17099</name>
</gene>
<dbReference type="Proteomes" id="UP001303115">
    <property type="component" value="Unassembled WGS sequence"/>
</dbReference>
<keyword evidence="2" id="KW-1133">Transmembrane helix</keyword>
<sequence>MEGQTHQQGTYGSNNRPVRPPYARSRSHGFNANADDDTQNEIIGPGQGNDRVPRRLSHLRASSYTPHVRSSSRTSWDGRVHHDVPLPAGRTPSPSPPQSPARRSNRPRPLSAISLPDHAFSRPTVLADRWSYDRERMPSSPHSSRPGTPVSDHEAFEIAFSRPASTFIESRPSSRPQSILLSASTDLGYSHTPSTPTLRLIPPPDSDRESQRLGKPQDRQSYHLLTSEEMEMLSRPPPLHPPMTASPPPTPSPAPSPGAPTPKLTNEISRLGPPIQRGQDYTQPDDGNEKDKARCMGLCEIAPARQIGGRFGAWFMGMVTPITFGLVSACVATVAGCR</sequence>
<feature type="region of interest" description="Disordered" evidence="1">
    <location>
        <begin position="186"/>
        <end position="289"/>
    </location>
</feature>
<feature type="compositionally biased region" description="Polar residues" evidence="1">
    <location>
        <begin position="186"/>
        <end position="197"/>
    </location>
</feature>
<comment type="caution">
    <text evidence="3">The sequence shown here is derived from an EMBL/GenBank/DDBJ whole genome shotgun (WGS) entry which is preliminary data.</text>
</comment>
<protein>
    <submittedName>
        <fullName evidence="3">Uncharacterized protein</fullName>
    </submittedName>
</protein>
<feature type="compositionally biased region" description="Polar residues" evidence="1">
    <location>
        <begin position="60"/>
        <end position="75"/>
    </location>
</feature>